<keyword evidence="8" id="KW-1185">Reference proteome</keyword>
<dbReference type="PATRIC" id="fig|1429438.4.peg.1570"/>
<dbReference type="NCBIfam" id="NF004837">
    <property type="entry name" value="PRK06187.1"/>
    <property type="match status" value="1"/>
</dbReference>
<dbReference type="GO" id="GO:0016874">
    <property type="term" value="F:ligase activity"/>
    <property type="evidence" value="ECO:0007669"/>
    <property type="project" value="UniProtKB-KW"/>
</dbReference>
<proteinExistence type="inferred from homology"/>
<evidence type="ECO:0000259" key="5">
    <source>
        <dbReference type="Pfam" id="PF00501"/>
    </source>
</evidence>
<sequence length="531" mass="58727">MFEPLLPLSFLNRATRLFPEHLAVIDGSLRYTYRTLGERVNRLSNGLRQLGVSQGDKVAMLSPNSHRMLEAFFAVPQLGAVLAPLNYRLTTPEFAYILDHSETKVVLIDWEYAHQLAPIVDQLPNVAHYVYLRDDEIPSAELPAIDYENLLAEADPEFSKPVEVAETDIATLNYTSGTTARPKGVMLTHRACVTNVINYIISLDVRPSDVYLHTLPMFHANGWGGIWALAGLGGVQVCLRRVEARPIFDLMAAEQVTLACAAPTVLVTLASYDQAGAYTFAPGVRIGTGGAAPAAAVLRQMEALGINVVHLYGLTETGPFLTSCEWQRAWDAEDVSVRYQLKARQGISQLFTDVRVLDHDLHEVPHDGKTIGEICARGNNVMEGYFKQPEQTAQALRGGWFHSGDLAVVHADGYIEIVDREKDVINSGGENISSVEVESMLYEHPTVLEAAVVGVPDSKWGEVPKAIVLLKPGKTVEEQEIITFCRDRMAHFKAPKSVEFVETLPKTATGKIQKFALRDTYWQGYEKRVQG</sequence>
<reference evidence="7 8" key="1">
    <citation type="journal article" date="2014" name="Nature">
        <title>An environmental bacterial taxon with a large and distinct metabolic repertoire.</title>
        <authorList>
            <person name="Wilson M.C."/>
            <person name="Mori T."/>
            <person name="Ruckert C."/>
            <person name="Uria A.R."/>
            <person name="Helf M.J."/>
            <person name="Takada K."/>
            <person name="Gernert C."/>
            <person name="Steffens U.A."/>
            <person name="Heycke N."/>
            <person name="Schmitt S."/>
            <person name="Rinke C."/>
            <person name="Helfrich E.J."/>
            <person name="Brachmann A.O."/>
            <person name="Gurgui C."/>
            <person name="Wakimoto T."/>
            <person name="Kracht M."/>
            <person name="Crusemann M."/>
            <person name="Hentschel U."/>
            <person name="Abe I."/>
            <person name="Matsunaga S."/>
            <person name="Kalinowski J."/>
            <person name="Takeyama H."/>
            <person name="Piel J."/>
        </authorList>
    </citation>
    <scope>NUCLEOTIDE SEQUENCE [LARGE SCALE GENOMIC DNA]</scope>
    <source>
        <strain evidence="8">TSY1</strain>
    </source>
</reference>
<dbReference type="AlphaFoldDB" id="W4LTY2"/>
<protein>
    <recommendedName>
        <fullName evidence="9">O-succinylbenzoate--CoA ligase</fullName>
    </recommendedName>
</protein>
<comment type="caution">
    <text evidence="7">The sequence shown here is derived from an EMBL/GenBank/DDBJ whole genome shotgun (WGS) entry which is preliminary data.</text>
</comment>
<keyword evidence="2" id="KW-0436">Ligase</keyword>
<evidence type="ECO:0008006" key="9">
    <source>
        <dbReference type="Google" id="ProtNLM"/>
    </source>
</evidence>
<evidence type="ECO:0000256" key="3">
    <source>
        <dbReference type="ARBA" id="ARBA00022832"/>
    </source>
</evidence>
<dbReference type="InterPro" id="IPR042099">
    <property type="entry name" value="ANL_N_sf"/>
</dbReference>
<evidence type="ECO:0000313" key="8">
    <source>
        <dbReference type="Proteomes" id="UP000019141"/>
    </source>
</evidence>
<keyword evidence="3" id="KW-0276">Fatty acid metabolism</keyword>
<dbReference type="SUPFAM" id="SSF56801">
    <property type="entry name" value="Acetyl-CoA synthetase-like"/>
    <property type="match status" value="1"/>
</dbReference>
<evidence type="ECO:0000256" key="4">
    <source>
        <dbReference type="ARBA" id="ARBA00023098"/>
    </source>
</evidence>
<dbReference type="InterPro" id="IPR045851">
    <property type="entry name" value="AMP-bd_C_sf"/>
</dbReference>
<dbReference type="InterPro" id="IPR000873">
    <property type="entry name" value="AMP-dep_synth/lig_dom"/>
</dbReference>
<dbReference type="Pfam" id="PF13193">
    <property type="entry name" value="AMP-binding_C"/>
    <property type="match status" value="1"/>
</dbReference>
<evidence type="ECO:0000256" key="1">
    <source>
        <dbReference type="ARBA" id="ARBA00006432"/>
    </source>
</evidence>
<dbReference type="Gene3D" id="3.30.300.30">
    <property type="match status" value="1"/>
</dbReference>
<evidence type="ECO:0000256" key="2">
    <source>
        <dbReference type="ARBA" id="ARBA00022598"/>
    </source>
</evidence>
<dbReference type="Pfam" id="PF00501">
    <property type="entry name" value="AMP-binding"/>
    <property type="match status" value="1"/>
</dbReference>
<accession>W4LTY2</accession>
<keyword evidence="4" id="KW-0443">Lipid metabolism</keyword>
<name>W4LTY2_ENTF1</name>
<dbReference type="PANTHER" id="PTHR43859">
    <property type="entry name" value="ACYL-ACTIVATING ENZYME"/>
    <property type="match status" value="1"/>
</dbReference>
<dbReference type="GO" id="GO:0006631">
    <property type="term" value="P:fatty acid metabolic process"/>
    <property type="evidence" value="ECO:0007669"/>
    <property type="project" value="UniProtKB-KW"/>
</dbReference>
<dbReference type="FunFam" id="3.30.300.30:FF:000008">
    <property type="entry name" value="2,3-dihydroxybenzoate-AMP ligase"/>
    <property type="match status" value="1"/>
</dbReference>
<dbReference type="Proteomes" id="UP000019141">
    <property type="component" value="Unassembled WGS sequence"/>
</dbReference>
<feature type="domain" description="AMP-binding enzyme C-terminal" evidence="6">
    <location>
        <begin position="436"/>
        <end position="511"/>
    </location>
</feature>
<comment type="similarity">
    <text evidence="1">Belongs to the ATP-dependent AMP-binding enzyme family.</text>
</comment>
<dbReference type="HOGENOM" id="CLU_000022_59_5_7"/>
<dbReference type="PANTHER" id="PTHR43859:SF4">
    <property type="entry name" value="BUTANOATE--COA LIGASE AAE1-RELATED"/>
    <property type="match status" value="1"/>
</dbReference>
<evidence type="ECO:0000313" key="7">
    <source>
        <dbReference type="EMBL" id="ETX01453.1"/>
    </source>
</evidence>
<dbReference type="InterPro" id="IPR025110">
    <property type="entry name" value="AMP-bd_C"/>
</dbReference>
<dbReference type="EMBL" id="AZHW01000231">
    <property type="protein sequence ID" value="ETX01453.1"/>
    <property type="molecule type" value="Genomic_DNA"/>
</dbReference>
<dbReference type="Gene3D" id="3.40.50.12780">
    <property type="entry name" value="N-terminal domain of ligase-like"/>
    <property type="match status" value="1"/>
</dbReference>
<gene>
    <name evidence="7" type="ORF">ETSY1_07300</name>
</gene>
<organism evidence="7 8">
    <name type="scientific">Entotheonella factor</name>
    <dbReference type="NCBI Taxonomy" id="1429438"/>
    <lineage>
        <taxon>Bacteria</taxon>
        <taxon>Pseudomonadati</taxon>
        <taxon>Nitrospinota/Tectimicrobiota group</taxon>
        <taxon>Candidatus Tectimicrobiota</taxon>
        <taxon>Candidatus Entotheonellia</taxon>
        <taxon>Candidatus Entotheonellales</taxon>
        <taxon>Candidatus Entotheonellaceae</taxon>
        <taxon>Candidatus Entotheonella</taxon>
    </lineage>
</organism>
<evidence type="ECO:0000259" key="6">
    <source>
        <dbReference type="Pfam" id="PF13193"/>
    </source>
</evidence>
<feature type="domain" description="AMP-dependent synthetase/ligase" evidence="5">
    <location>
        <begin position="13"/>
        <end position="386"/>
    </location>
</feature>